<evidence type="ECO:0000256" key="3">
    <source>
        <dbReference type="ARBA" id="ARBA00022741"/>
    </source>
</evidence>
<keyword evidence="2" id="KW-0813">Transport</keyword>
<evidence type="ECO:0000256" key="2">
    <source>
        <dbReference type="ARBA" id="ARBA00022448"/>
    </source>
</evidence>
<dbReference type="PROSITE" id="PS50893">
    <property type="entry name" value="ABC_TRANSPORTER_2"/>
    <property type="match status" value="1"/>
</dbReference>
<evidence type="ECO:0000313" key="6">
    <source>
        <dbReference type="EMBL" id="PJJ70551.1"/>
    </source>
</evidence>
<dbReference type="PANTHER" id="PTHR42734">
    <property type="entry name" value="METAL TRANSPORT SYSTEM ATP-BINDING PROTEIN TM_0124-RELATED"/>
    <property type="match status" value="1"/>
</dbReference>
<reference evidence="6 7" key="1">
    <citation type="submission" date="2017-11" db="EMBL/GenBank/DDBJ databases">
        <title>Genomic Encyclopedia of Archaeal and Bacterial Type Strains, Phase II (KMG-II): From Individual Species to Whole Genera.</title>
        <authorList>
            <person name="Goeker M."/>
        </authorList>
    </citation>
    <scope>NUCLEOTIDE SEQUENCE [LARGE SCALE GENOMIC DNA]</scope>
    <source>
        <strain evidence="6 7">DSM 27393</strain>
    </source>
</reference>
<keyword evidence="3" id="KW-0547">Nucleotide-binding</keyword>
<accession>A0A2M9CF38</accession>
<dbReference type="AlphaFoldDB" id="A0A2M9CF38"/>
<feature type="domain" description="ABC transporter" evidence="5">
    <location>
        <begin position="5"/>
        <end position="209"/>
    </location>
</feature>
<sequence length="209" mass="22431">MPVLLALDAATVSRDGRPVLSRLNLEFSPGTITAVTGANGSGKSTLLALLAGLLPADAGTVRRPRSLAFVPQRSSASETLPVTVADVVAMGRWEARPWGRMHRIDRHLVTASAQRMGVDALRSRPFGDLSGGQRQRVLIAQGLAQRADALLLDEPATALDDDGERILHDVLLEEAARGVTVVHATHDAVAAARADRWLHVENGRVMRRH</sequence>
<comment type="caution">
    <text evidence="6">The sequence shown here is derived from an EMBL/GenBank/DDBJ whole genome shotgun (WGS) entry which is preliminary data.</text>
</comment>
<proteinExistence type="inferred from homology"/>
<dbReference type="OrthoDB" id="5296765at2"/>
<dbReference type="RefSeq" id="WP_157802174.1">
    <property type="nucleotide sequence ID" value="NZ_PGFF01000001.1"/>
</dbReference>
<dbReference type="GO" id="GO:0005524">
    <property type="term" value="F:ATP binding"/>
    <property type="evidence" value="ECO:0007669"/>
    <property type="project" value="UniProtKB-KW"/>
</dbReference>
<dbReference type="InterPro" id="IPR017871">
    <property type="entry name" value="ABC_transporter-like_CS"/>
</dbReference>
<dbReference type="InterPro" id="IPR003439">
    <property type="entry name" value="ABC_transporter-like_ATP-bd"/>
</dbReference>
<dbReference type="InterPro" id="IPR003593">
    <property type="entry name" value="AAA+_ATPase"/>
</dbReference>
<evidence type="ECO:0000256" key="4">
    <source>
        <dbReference type="ARBA" id="ARBA00022840"/>
    </source>
</evidence>
<evidence type="ECO:0000259" key="5">
    <source>
        <dbReference type="PROSITE" id="PS50893"/>
    </source>
</evidence>
<dbReference type="InterPro" id="IPR027417">
    <property type="entry name" value="P-loop_NTPase"/>
</dbReference>
<dbReference type="Proteomes" id="UP000228758">
    <property type="component" value="Unassembled WGS sequence"/>
</dbReference>
<keyword evidence="7" id="KW-1185">Reference proteome</keyword>
<gene>
    <name evidence="6" type="ORF">CLV46_0073</name>
</gene>
<dbReference type="Pfam" id="PF00005">
    <property type="entry name" value="ABC_tran"/>
    <property type="match status" value="1"/>
</dbReference>
<evidence type="ECO:0000313" key="7">
    <source>
        <dbReference type="Proteomes" id="UP000228758"/>
    </source>
</evidence>
<dbReference type="PANTHER" id="PTHR42734:SF5">
    <property type="entry name" value="IRON TRANSPORT SYSTEM ATP-BINDING PROTEIN HI_0361-RELATED"/>
    <property type="match status" value="1"/>
</dbReference>
<dbReference type="Gene3D" id="3.40.50.300">
    <property type="entry name" value="P-loop containing nucleotide triphosphate hydrolases"/>
    <property type="match status" value="1"/>
</dbReference>
<dbReference type="InterPro" id="IPR047748">
    <property type="entry name" value="AztA-like"/>
</dbReference>
<evidence type="ECO:0000256" key="1">
    <source>
        <dbReference type="ARBA" id="ARBA00005417"/>
    </source>
</evidence>
<dbReference type="InterPro" id="IPR050153">
    <property type="entry name" value="Metal_Ion_Import_ABC"/>
</dbReference>
<keyword evidence="4 6" id="KW-0067">ATP-binding</keyword>
<dbReference type="SUPFAM" id="SSF52540">
    <property type="entry name" value="P-loop containing nucleoside triphosphate hydrolases"/>
    <property type="match status" value="1"/>
</dbReference>
<dbReference type="EMBL" id="PGFF01000001">
    <property type="protein sequence ID" value="PJJ70551.1"/>
    <property type="molecule type" value="Genomic_DNA"/>
</dbReference>
<dbReference type="NCBIfam" id="NF040873">
    <property type="entry name" value="AztA"/>
    <property type="match status" value="1"/>
</dbReference>
<protein>
    <submittedName>
        <fullName evidence="6">Zinc/manganese transport system ATP-binding protein</fullName>
    </submittedName>
</protein>
<dbReference type="SMART" id="SM00382">
    <property type="entry name" value="AAA"/>
    <property type="match status" value="1"/>
</dbReference>
<dbReference type="GO" id="GO:0016887">
    <property type="term" value="F:ATP hydrolysis activity"/>
    <property type="evidence" value="ECO:0007669"/>
    <property type="project" value="InterPro"/>
</dbReference>
<dbReference type="PROSITE" id="PS00211">
    <property type="entry name" value="ABC_TRANSPORTER_1"/>
    <property type="match status" value="1"/>
</dbReference>
<comment type="similarity">
    <text evidence="1">Belongs to the ABC transporter superfamily.</text>
</comment>
<organism evidence="6 7">
    <name type="scientific">Diaminobutyricimonas aerilata</name>
    <dbReference type="NCBI Taxonomy" id="1162967"/>
    <lineage>
        <taxon>Bacteria</taxon>
        <taxon>Bacillati</taxon>
        <taxon>Actinomycetota</taxon>
        <taxon>Actinomycetes</taxon>
        <taxon>Micrococcales</taxon>
        <taxon>Microbacteriaceae</taxon>
        <taxon>Diaminobutyricimonas</taxon>
    </lineage>
</organism>
<name>A0A2M9CF38_9MICO</name>